<name>A0A1M6CIF0_MALRU</name>
<evidence type="ECO:0000256" key="1">
    <source>
        <dbReference type="SAM" id="SignalP"/>
    </source>
</evidence>
<dbReference type="Proteomes" id="UP000184171">
    <property type="component" value="Unassembled WGS sequence"/>
</dbReference>
<dbReference type="AlphaFoldDB" id="A0A1M6CIF0"/>
<reference evidence="3 4" key="1">
    <citation type="submission" date="2016-11" db="EMBL/GenBank/DDBJ databases">
        <authorList>
            <person name="Jaros S."/>
            <person name="Januszkiewicz K."/>
            <person name="Wedrychowicz H."/>
        </authorList>
    </citation>
    <scope>NUCLEOTIDE SEQUENCE [LARGE SCALE GENOMIC DNA]</scope>
    <source>
        <strain evidence="3 4">DSM 5091</strain>
    </source>
</reference>
<dbReference type="Pfam" id="PF09699">
    <property type="entry name" value="Paired_CXXCH_1"/>
    <property type="match status" value="1"/>
</dbReference>
<dbReference type="InterPro" id="IPR036280">
    <property type="entry name" value="Multihaem_cyt_sf"/>
</dbReference>
<sequence>MKMRRKVKLLLIALSLCCSAAASAAITGDCVDCHTMHDSQDGSVIASGGPVGKLLTSDCVGCHSSTTSSTIVTVGSSRVPIVYNQAAPTKPLAGGNFHWVVENGDNHGHNVFGIVGQDSTLSMAPGGDPGFASLDNCAVCHAALEKGCESCHWPRHHATGDADGIAGQADGWYRFLGSAMDAADPTDTGTTAVGKPGVIGVEDADWEQNPSSIAHNVYKGATNYSDGDSYYPYENSIGSLCTGCHENFHNSMIVGPLGVWIRHPSDVVLPNSGEYADYTTYDPLAPVAKQTLDGSVPSTITHDSDVVTCLSCHRAHGSPYPDMLRWDYENECVSGGDAAACGCLVCHTAKDGI</sequence>
<feature type="domain" description="Doubled CXXCH motif" evidence="2">
    <location>
        <begin position="308"/>
        <end position="351"/>
    </location>
</feature>
<protein>
    <submittedName>
        <fullName evidence="3">Doubled CXXCH domain-containing protein</fullName>
    </submittedName>
</protein>
<feature type="signal peptide" evidence="1">
    <location>
        <begin position="1"/>
        <end position="24"/>
    </location>
</feature>
<keyword evidence="4" id="KW-1185">Reference proteome</keyword>
<accession>A0A1M6CIF0</accession>
<evidence type="ECO:0000313" key="3">
    <source>
        <dbReference type="EMBL" id="SHI60802.1"/>
    </source>
</evidence>
<dbReference type="InterPro" id="IPR010177">
    <property type="entry name" value="Paired_CXXCH_1"/>
</dbReference>
<feature type="chain" id="PRO_5012183789" evidence="1">
    <location>
        <begin position="25"/>
        <end position="353"/>
    </location>
</feature>
<keyword evidence="1" id="KW-0732">Signal</keyword>
<dbReference type="SUPFAM" id="SSF48695">
    <property type="entry name" value="Multiheme cytochromes"/>
    <property type="match status" value="2"/>
</dbReference>
<dbReference type="EMBL" id="FQZT01000001">
    <property type="protein sequence ID" value="SHI60802.1"/>
    <property type="molecule type" value="Genomic_DNA"/>
</dbReference>
<evidence type="ECO:0000259" key="2">
    <source>
        <dbReference type="Pfam" id="PF09699"/>
    </source>
</evidence>
<organism evidence="3 4">
    <name type="scientific">Malonomonas rubra DSM 5091</name>
    <dbReference type="NCBI Taxonomy" id="1122189"/>
    <lineage>
        <taxon>Bacteria</taxon>
        <taxon>Pseudomonadati</taxon>
        <taxon>Thermodesulfobacteriota</taxon>
        <taxon>Desulfuromonadia</taxon>
        <taxon>Desulfuromonadales</taxon>
        <taxon>Geopsychrobacteraceae</taxon>
        <taxon>Malonomonas</taxon>
    </lineage>
</organism>
<evidence type="ECO:0000313" key="4">
    <source>
        <dbReference type="Proteomes" id="UP000184171"/>
    </source>
</evidence>
<proteinExistence type="predicted"/>
<gene>
    <name evidence="3" type="ORF">SAMN02745165_00539</name>
</gene>